<dbReference type="InterPro" id="IPR035919">
    <property type="entry name" value="EAL_sf"/>
</dbReference>
<proteinExistence type="predicted"/>
<dbReference type="InterPro" id="IPR001633">
    <property type="entry name" value="EAL_dom"/>
</dbReference>
<sequence length="361" mass="38208">MRGAHNVEVSLQTPLLPPHDPEASASVSPVVDLETGGVIALHVPPGASELAPGTLPLLLDLPTHMVIGGSGALAPLHEALRRSGRRPREVILKVHGPCQDADRRALLVGLDGLRAIGYLVAFGGMGVGSLPMELVTEAAPYLIVLAPELVARVPDDHRRTAVGEALATLARGIGAHVLTPGITGEAQLATVRSWGVRLAEGPLLRPGPDGRVRVPLPVRKPSRTDLMLGPRVQELLLPAVTLPERATSEEVVEAFGTEPSITSVILVDEYQRPEGSLDRSRFLLSIAGRYGHALHGKKPALRLADPPRTVPRTTPAIAAMQVAGQDSARVYDDLVVTDEVGRCLGVVRVSDLMRAATGPYR</sequence>
<organism evidence="3 4">
    <name type="scientific">Nonomuraea recticatena</name>
    <dbReference type="NCBI Taxonomy" id="46178"/>
    <lineage>
        <taxon>Bacteria</taxon>
        <taxon>Bacillati</taxon>
        <taxon>Actinomycetota</taxon>
        <taxon>Actinomycetes</taxon>
        <taxon>Streptosporangiales</taxon>
        <taxon>Streptosporangiaceae</taxon>
        <taxon>Nonomuraea</taxon>
    </lineage>
</organism>
<evidence type="ECO:0000313" key="3">
    <source>
        <dbReference type="EMBL" id="GAA2677371.1"/>
    </source>
</evidence>
<dbReference type="Pfam" id="PF00571">
    <property type="entry name" value="CBS"/>
    <property type="match status" value="1"/>
</dbReference>
<reference evidence="4" key="1">
    <citation type="journal article" date="2019" name="Int. J. Syst. Evol. Microbiol.">
        <title>The Global Catalogue of Microorganisms (GCM) 10K type strain sequencing project: providing services to taxonomists for standard genome sequencing and annotation.</title>
        <authorList>
            <consortium name="The Broad Institute Genomics Platform"/>
            <consortium name="The Broad Institute Genome Sequencing Center for Infectious Disease"/>
            <person name="Wu L."/>
            <person name="Ma J."/>
        </authorList>
    </citation>
    <scope>NUCLEOTIDE SEQUENCE [LARGE SCALE GENOMIC DNA]</scope>
    <source>
        <strain evidence="4">JCM 6835</strain>
    </source>
</reference>
<dbReference type="SUPFAM" id="SSF54631">
    <property type="entry name" value="CBS-domain pair"/>
    <property type="match status" value="1"/>
</dbReference>
<evidence type="ECO:0000259" key="2">
    <source>
        <dbReference type="PROSITE" id="PS50883"/>
    </source>
</evidence>
<name>A0ABP6EZD7_9ACTN</name>
<feature type="domain" description="EAL" evidence="2">
    <location>
        <begin position="1"/>
        <end position="221"/>
    </location>
</feature>
<evidence type="ECO:0000313" key="4">
    <source>
        <dbReference type="Proteomes" id="UP001501666"/>
    </source>
</evidence>
<comment type="caution">
    <text evidence="3">The sequence shown here is derived from an EMBL/GenBank/DDBJ whole genome shotgun (WGS) entry which is preliminary data.</text>
</comment>
<accession>A0ABP6EZD7</accession>
<keyword evidence="4" id="KW-1185">Reference proteome</keyword>
<feature type="region of interest" description="Disordered" evidence="1">
    <location>
        <begin position="1"/>
        <end position="27"/>
    </location>
</feature>
<dbReference type="SUPFAM" id="SSF141868">
    <property type="entry name" value="EAL domain-like"/>
    <property type="match status" value="1"/>
</dbReference>
<gene>
    <name evidence="3" type="ORF">GCM10010412_060010</name>
</gene>
<evidence type="ECO:0000256" key="1">
    <source>
        <dbReference type="SAM" id="MobiDB-lite"/>
    </source>
</evidence>
<dbReference type="EMBL" id="BAAATE010000018">
    <property type="protein sequence ID" value="GAA2677371.1"/>
    <property type="molecule type" value="Genomic_DNA"/>
</dbReference>
<dbReference type="Pfam" id="PF00563">
    <property type="entry name" value="EAL"/>
    <property type="match status" value="1"/>
</dbReference>
<dbReference type="InterPro" id="IPR000644">
    <property type="entry name" value="CBS_dom"/>
</dbReference>
<dbReference type="InterPro" id="IPR046342">
    <property type="entry name" value="CBS_dom_sf"/>
</dbReference>
<dbReference type="PROSITE" id="PS50883">
    <property type="entry name" value="EAL"/>
    <property type="match status" value="1"/>
</dbReference>
<dbReference type="Proteomes" id="UP001501666">
    <property type="component" value="Unassembled WGS sequence"/>
</dbReference>
<protein>
    <recommendedName>
        <fullName evidence="2">EAL domain-containing protein</fullName>
    </recommendedName>
</protein>
<dbReference type="Gene3D" id="3.20.20.450">
    <property type="entry name" value="EAL domain"/>
    <property type="match status" value="1"/>
</dbReference>